<comment type="caution">
    <text evidence="2">The sequence shown here is derived from an EMBL/GenBank/DDBJ whole genome shotgun (WGS) entry which is preliminary data.</text>
</comment>
<reference evidence="3" key="1">
    <citation type="journal article" date="2019" name="Int. J. Syst. Evol. Microbiol.">
        <title>The Global Catalogue of Microorganisms (GCM) 10K type strain sequencing project: providing services to taxonomists for standard genome sequencing and annotation.</title>
        <authorList>
            <consortium name="The Broad Institute Genomics Platform"/>
            <consortium name="The Broad Institute Genome Sequencing Center for Infectious Disease"/>
            <person name="Wu L."/>
            <person name="Ma J."/>
        </authorList>
    </citation>
    <scope>NUCLEOTIDE SEQUENCE [LARGE SCALE GENOMIC DNA]</scope>
    <source>
        <strain evidence="3">JCM 31290</strain>
    </source>
</reference>
<evidence type="ECO:0008006" key="4">
    <source>
        <dbReference type="Google" id="ProtNLM"/>
    </source>
</evidence>
<gene>
    <name evidence="2" type="ORF">GCM10023086_16410</name>
</gene>
<evidence type="ECO:0000313" key="2">
    <source>
        <dbReference type="EMBL" id="GAA4300771.1"/>
    </source>
</evidence>
<sequence>MSDSPGRVGGGCAGGWGLLWGWVAPSAPSRPESGGCRPRAPAFGLDGLVLKRRTGWVGVGWVFVVGRPASAWGPRPQASDAPVRSGGLRPQASDGLGGAEVGVWAAYRGRCLGGVRAL</sequence>
<dbReference type="EMBL" id="BAABET010000002">
    <property type="protein sequence ID" value="GAA4300771.1"/>
    <property type="molecule type" value="Genomic_DNA"/>
</dbReference>
<accession>A0ABP8FCX2</accession>
<proteinExistence type="predicted"/>
<keyword evidence="3" id="KW-1185">Reference proteome</keyword>
<dbReference type="Proteomes" id="UP001501115">
    <property type="component" value="Unassembled WGS sequence"/>
</dbReference>
<evidence type="ECO:0000256" key="1">
    <source>
        <dbReference type="SAM" id="MobiDB-lite"/>
    </source>
</evidence>
<evidence type="ECO:0000313" key="3">
    <source>
        <dbReference type="Proteomes" id="UP001501115"/>
    </source>
</evidence>
<feature type="region of interest" description="Disordered" evidence="1">
    <location>
        <begin position="72"/>
        <end position="91"/>
    </location>
</feature>
<protein>
    <recommendedName>
        <fullName evidence="4">Secreted protein</fullName>
    </recommendedName>
</protein>
<name>A0ABP8FCX2_9ACTN</name>
<organism evidence="2 3">
    <name type="scientific">Streptomyces venetus</name>
    <dbReference type="NCBI Taxonomy" id="1701086"/>
    <lineage>
        <taxon>Bacteria</taxon>
        <taxon>Bacillati</taxon>
        <taxon>Actinomycetota</taxon>
        <taxon>Actinomycetes</taxon>
        <taxon>Kitasatosporales</taxon>
        <taxon>Streptomycetaceae</taxon>
        <taxon>Streptomyces</taxon>
    </lineage>
</organism>